<dbReference type="GO" id="GO:0035861">
    <property type="term" value="C:site of double-strand break"/>
    <property type="evidence" value="ECO:0007669"/>
    <property type="project" value="TreeGrafter"/>
</dbReference>
<feature type="domain" description="Replication protein A C-terminal" evidence="6">
    <location>
        <begin position="175"/>
        <end position="261"/>
    </location>
</feature>
<keyword evidence="3" id="KW-0235">DNA replication</keyword>
<gene>
    <name evidence="7" type="ORF">NQ315_012351</name>
</gene>
<dbReference type="InterPro" id="IPR012340">
    <property type="entry name" value="NA-bd_OB-fold"/>
</dbReference>
<dbReference type="GO" id="GO:0006289">
    <property type="term" value="P:nucleotide-excision repair"/>
    <property type="evidence" value="ECO:0007669"/>
    <property type="project" value="TreeGrafter"/>
</dbReference>
<keyword evidence="4" id="KW-0238">DNA-binding</keyword>
<evidence type="ECO:0000256" key="1">
    <source>
        <dbReference type="ARBA" id="ARBA00004123"/>
    </source>
</evidence>
<reference evidence="7 8" key="1">
    <citation type="journal article" date="2023" name="Insect Mol. Biol.">
        <title>Genome sequencing provides insights into the evolution of gene families encoding plant cell wall-degrading enzymes in longhorned beetles.</title>
        <authorList>
            <person name="Shin N.R."/>
            <person name="Okamura Y."/>
            <person name="Kirsch R."/>
            <person name="Pauchet Y."/>
        </authorList>
    </citation>
    <scope>NUCLEOTIDE SEQUENCE [LARGE SCALE GENOMIC DNA]</scope>
    <source>
        <strain evidence="7">EAD_L_NR</strain>
    </source>
</reference>
<dbReference type="CDD" id="cd04478">
    <property type="entry name" value="RPA2_DBD_D"/>
    <property type="match status" value="1"/>
</dbReference>
<evidence type="ECO:0000256" key="2">
    <source>
        <dbReference type="ARBA" id="ARBA00007815"/>
    </source>
</evidence>
<keyword evidence="5" id="KW-0539">Nucleus</keyword>
<dbReference type="PIRSF" id="PIRSF036949">
    <property type="entry name" value="RPA32"/>
    <property type="match status" value="1"/>
</dbReference>
<name>A0AAV8V8N2_9CUCU</name>
<evidence type="ECO:0000256" key="3">
    <source>
        <dbReference type="ARBA" id="ARBA00022705"/>
    </source>
</evidence>
<dbReference type="Gene3D" id="1.10.10.10">
    <property type="entry name" value="Winged helix-like DNA-binding domain superfamily/Winged helix DNA-binding domain"/>
    <property type="match status" value="1"/>
</dbReference>
<dbReference type="EMBL" id="JANEYG010000286">
    <property type="protein sequence ID" value="KAJ8910504.1"/>
    <property type="molecule type" value="Genomic_DNA"/>
</dbReference>
<dbReference type="PANTHER" id="PTHR13989">
    <property type="entry name" value="REPLICATION PROTEIN A-RELATED"/>
    <property type="match status" value="1"/>
</dbReference>
<accession>A0AAV8V8N2</accession>
<evidence type="ECO:0000256" key="5">
    <source>
        <dbReference type="ARBA" id="ARBA00023242"/>
    </source>
</evidence>
<dbReference type="GO" id="GO:0000724">
    <property type="term" value="P:double-strand break repair via homologous recombination"/>
    <property type="evidence" value="ECO:0007669"/>
    <property type="project" value="TreeGrafter"/>
</dbReference>
<dbReference type="FunFam" id="1.10.10.10:FF:000168">
    <property type="entry name" value="Replication protein A 32 kDa subunit"/>
    <property type="match status" value="1"/>
</dbReference>
<dbReference type="SUPFAM" id="SSF50249">
    <property type="entry name" value="Nucleic acid-binding proteins"/>
    <property type="match status" value="1"/>
</dbReference>
<dbReference type="Pfam" id="PF08784">
    <property type="entry name" value="RPA_C"/>
    <property type="match status" value="1"/>
</dbReference>
<dbReference type="PANTHER" id="PTHR13989:SF16">
    <property type="entry name" value="REPLICATION PROTEIN A2"/>
    <property type="match status" value="1"/>
</dbReference>
<dbReference type="InterPro" id="IPR040260">
    <property type="entry name" value="RFA2-like"/>
</dbReference>
<dbReference type="GO" id="GO:0005662">
    <property type="term" value="C:DNA replication factor A complex"/>
    <property type="evidence" value="ECO:0007669"/>
    <property type="project" value="TreeGrafter"/>
</dbReference>
<evidence type="ECO:0000259" key="6">
    <source>
        <dbReference type="Pfam" id="PF08784"/>
    </source>
</evidence>
<organism evidence="7 8">
    <name type="scientific">Exocentrus adspersus</name>
    <dbReference type="NCBI Taxonomy" id="1586481"/>
    <lineage>
        <taxon>Eukaryota</taxon>
        <taxon>Metazoa</taxon>
        <taxon>Ecdysozoa</taxon>
        <taxon>Arthropoda</taxon>
        <taxon>Hexapoda</taxon>
        <taxon>Insecta</taxon>
        <taxon>Pterygota</taxon>
        <taxon>Neoptera</taxon>
        <taxon>Endopterygota</taxon>
        <taxon>Coleoptera</taxon>
        <taxon>Polyphaga</taxon>
        <taxon>Cucujiformia</taxon>
        <taxon>Chrysomeloidea</taxon>
        <taxon>Cerambycidae</taxon>
        <taxon>Lamiinae</taxon>
        <taxon>Acanthocinini</taxon>
        <taxon>Exocentrus</taxon>
    </lineage>
</organism>
<dbReference type="Proteomes" id="UP001159042">
    <property type="component" value="Unassembled WGS sequence"/>
</dbReference>
<proteinExistence type="inferred from homology"/>
<dbReference type="InterPro" id="IPR014646">
    <property type="entry name" value="Rfa2/RPA32"/>
</dbReference>
<dbReference type="GO" id="GO:0000781">
    <property type="term" value="C:chromosome, telomeric region"/>
    <property type="evidence" value="ECO:0007669"/>
    <property type="project" value="TreeGrafter"/>
</dbReference>
<evidence type="ECO:0000256" key="4">
    <source>
        <dbReference type="ARBA" id="ARBA00023125"/>
    </source>
</evidence>
<dbReference type="InterPro" id="IPR036388">
    <property type="entry name" value="WH-like_DNA-bd_sf"/>
</dbReference>
<evidence type="ECO:0000313" key="8">
    <source>
        <dbReference type="Proteomes" id="UP001159042"/>
    </source>
</evidence>
<dbReference type="InterPro" id="IPR014892">
    <property type="entry name" value="RPA_C"/>
</dbReference>
<protein>
    <recommendedName>
        <fullName evidence="6">Replication protein A C-terminal domain-containing protein</fullName>
    </recommendedName>
</protein>
<dbReference type="SUPFAM" id="SSF46785">
    <property type="entry name" value="Winged helix' DNA-binding domain"/>
    <property type="match status" value="1"/>
</dbReference>
<sequence length="270" mass="29652">MWYGSDFGGNDTTVGGGGGGGGFLNNTTVDSPTKKGAVRRLQNVVPVVIRQLKSCQEEEFKLFETKAQILNIVGVLRDYEVQSTKATYNIEDHTGSIKAVWWLENDSESTPNLPAVKEGSYVQVFGSLRNQEAGKIVMVLRMFLVEDANIVTNHLLQVIHARLGIEAMNKSSALQIKANNPGAALANSMSFMDENMAQNGQSGLTTMQQKVYQILQANDTTTAGTSRQNVLKHFTPNQHREVSAALDFLINEGHAYSTIDNDHFKVTDIM</sequence>
<comment type="similarity">
    <text evidence="2">Belongs to the replication factor A protein 2 family.</text>
</comment>
<dbReference type="GO" id="GO:0006260">
    <property type="term" value="P:DNA replication"/>
    <property type="evidence" value="ECO:0007669"/>
    <property type="project" value="UniProtKB-KW"/>
</dbReference>
<dbReference type="AlphaFoldDB" id="A0AAV8V8N2"/>
<keyword evidence="8" id="KW-1185">Reference proteome</keyword>
<comment type="caution">
    <text evidence="7">The sequence shown here is derived from an EMBL/GenBank/DDBJ whole genome shotgun (WGS) entry which is preliminary data.</text>
</comment>
<dbReference type="GO" id="GO:0003697">
    <property type="term" value="F:single-stranded DNA binding"/>
    <property type="evidence" value="ECO:0007669"/>
    <property type="project" value="TreeGrafter"/>
</dbReference>
<comment type="subcellular location">
    <subcellularLocation>
        <location evidence="1">Nucleus</location>
    </subcellularLocation>
</comment>
<dbReference type="InterPro" id="IPR036390">
    <property type="entry name" value="WH_DNA-bd_sf"/>
</dbReference>
<dbReference type="Gene3D" id="2.40.50.140">
    <property type="entry name" value="Nucleic acid-binding proteins"/>
    <property type="match status" value="1"/>
</dbReference>
<evidence type="ECO:0000313" key="7">
    <source>
        <dbReference type="EMBL" id="KAJ8910504.1"/>
    </source>
</evidence>